<protein>
    <submittedName>
        <fullName evidence="2">Polyprotein</fullName>
    </submittedName>
</protein>
<dbReference type="Pfam" id="PF00078">
    <property type="entry name" value="RVT_1"/>
    <property type="match status" value="1"/>
</dbReference>
<dbReference type="OrthoDB" id="113722at2759"/>
<gene>
    <name evidence="2" type="ORF">PHMEG_00020045</name>
</gene>
<name>A0A225VPT1_9STRA</name>
<dbReference type="PANTHER" id="PTHR33064:SF37">
    <property type="entry name" value="RIBONUCLEASE H"/>
    <property type="match status" value="1"/>
</dbReference>
<organism evidence="2 3">
    <name type="scientific">Phytophthora megakarya</name>
    <dbReference type="NCBI Taxonomy" id="4795"/>
    <lineage>
        <taxon>Eukaryota</taxon>
        <taxon>Sar</taxon>
        <taxon>Stramenopiles</taxon>
        <taxon>Oomycota</taxon>
        <taxon>Peronosporomycetes</taxon>
        <taxon>Peronosporales</taxon>
        <taxon>Peronosporaceae</taxon>
        <taxon>Phytophthora</taxon>
    </lineage>
</organism>
<evidence type="ECO:0000259" key="1">
    <source>
        <dbReference type="Pfam" id="PF00078"/>
    </source>
</evidence>
<dbReference type="Gene3D" id="3.30.70.270">
    <property type="match status" value="2"/>
</dbReference>
<sequence length="203" mass="23684">MNLNTIRRTMPMPRKDKILEQMQGAYYYSCLDLLSGYYQFRMREEDIPYTAFQARDGLYEYLVVPMGLSNTPATFNEGIRRVLYDLSDICQSYFDDIYVFTRSTKLEEHLAALDRVFARIMFFVKLSKCVFCEASIPCLGDIIWREGVQINPEKVRVIQEWPRPTTTQEMQSFLGTVTYVQRFCKKFAEDAGPLFGMLKTGNS</sequence>
<dbReference type="InterPro" id="IPR043502">
    <property type="entry name" value="DNA/RNA_pol_sf"/>
</dbReference>
<dbReference type="AlphaFoldDB" id="A0A225VPT1"/>
<keyword evidence="3" id="KW-1185">Reference proteome</keyword>
<reference evidence="3" key="1">
    <citation type="submission" date="2017-03" db="EMBL/GenBank/DDBJ databases">
        <title>Phytopthora megakarya and P. palmivora, two closely related causual agents of cacao black pod achieved similar genome size and gene model numbers by different mechanisms.</title>
        <authorList>
            <person name="Ali S."/>
            <person name="Shao J."/>
            <person name="Larry D.J."/>
            <person name="Kronmiller B."/>
            <person name="Shen D."/>
            <person name="Strem M.D."/>
            <person name="Melnick R.L."/>
            <person name="Guiltinan M.J."/>
            <person name="Tyler B.M."/>
            <person name="Meinhardt L.W."/>
            <person name="Bailey B.A."/>
        </authorList>
    </citation>
    <scope>NUCLEOTIDE SEQUENCE [LARGE SCALE GENOMIC DNA]</scope>
    <source>
        <strain evidence="3">zdho120</strain>
    </source>
</reference>
<dbReference type="EMBL" id="NBNE01003494">
    <property type="protein sequence ID" value="OWZ07551.1"/>
    <property type="molecule type" value="Genomic_DNA"/>
</dbReference>
<dbReference type="InterPro" id="IPR043128">
    <property type="entry name" value="Rev_trsase/Diguanyl_cyclase"/>
</dbReference>
<accession>A0A225VPT1</accession>
<dbReference type="SUPFAM" id="SSF56672">
    <property type="entry name" value="DNA/RNA polymerases"/>
    <property type="match status" value="1"/>
</dbReference>
<dbReference type="Proteomes" id="UP000198211">
    <property type="component" value="Unassembled WGS sequence"/>
</dbReference>
<dbReference type="InterPro" id="IPR000477">
    <property type="entry name" value="RT_dom"/>
</dbReference>
<comment type="caution">
    <text evidence="2">The sequence shown here is derived from an EMBL/GenBank/DDBJ whole genome shotgun (WGS) entry which is preliminary data.</text>
</comment>
<feature type="domain" description="Reverse transcriptase" evidence="1">
    <location>
        <begin position="15"/>
        <end position="140"/>
    </location>
</feature>
<proteinExistence type="predicted"/>
<dbReference type="InterPro" id="IPR051320">
    <property type="entry name" value="Viral_Replic_Matur_Polypro"/>
</dbReference>
<dbReference type="CDD" id="cd01647">
    <property type="entry name" value="RT_LTR"/>
    <property type="match status" value="1"/>
</dbReference>
<evidence type="ECO:0000313" key="2">
    <source>
        <dbReference type="EMBL" id="OWZ07551.1"/>
    </source>
</evidence>
<evidence type="ECO:0000313" key="3">
    <source>
        <dbReference type="Proteomes" id="UP000198211"/>
    </source>
</evidence>
<dbReference type="PANTHER" id="PTHR33064">
    <property type="entry name" value="POL PROTEIN"/>
    <property type="match status" value="1"/>
</dbReference>